<dbReference type="EMBL" id="KN837099">
    <property type="protein sequence ID" value="KIJ48078.1"/>
    <property type="molecule type" value="Genomic_DNA"/>
</dbReference>
<accession>A0A0C9VWE1</accession>
<keyword evidence="1" id="KW-0732">Signal</keyword>
<keyword evidence="4" id="KW-1185">Reference proteome</keyword>
<organism evidence="2 4">
    <name type="scientific">Sphaerobolus stellatus (strain SS14)</name>
    <dbReference type="NCBI Taxonomy" id="990650"/>
    <lineage>
        <taxon>Eukaryota</taxon>
        <taxon>Fungi</taxon>
        <taxon>Dikarya</taxon>
        <taxon>Basidiomycota</taxon>
        <taxon>Agaricomycotina</taxon>
        <taxon>Agaricomycetes</taxon>
        <taxon>Phallomycetidae</taxon>
        <taxon>Geastrales</taxon>
        <taxon>Sphaerobolaceae</taxon>
        <taxon>Sphaerobolus</taxon>
    </lineage>
</organism>
<proteinExistence type="predicted"/>
<protein>
    <submittedName>
        <fullName evidence="2">Uncharacterized protein</fullName>
    </submittedName>
</protein>
<evidence type="ECO:0000313" key="3">
    <source>
        <dbReference type="EMBL" id="KIJ48078.1"/>
    </source>
</evidence>
<sequence length="111" mass="11615">MHFEFSTILSLSVLVVSAMASPQFGLNPGVSLTYIDGHTTHFDFDTCIPSAKDGSGSTVLTAVFTEPGICTLFNQPDCEGISAPIPFPAFIPVPNPFVAGFVVNSASCTSI</sequence>
<feature type="chain" id="PRO_5007394753" evidence="1">
    <location>
        <begin position="21"/>
        <end position="111"/>
    </location>
</feature>
<dbReference type="HOGENOM" id="CLU_171285_0_0_1"/>
<dbReference type="Proteomes" id="UP000054279">
    <property type="component" value="Unassembled WGS sequence"/>
</dbReference>
<dbReference type="EMBL" id="KN837099">
    <property type="protein sequence ID" value="KIJ48077.1"/>
    <property type="molecule type" value="Genomic_DNA"/>
</dbReference>
<evidence type="ECO:0000313" key="4">
    <source>
        <dbReference type="Proteomes" id="UP000054279"/>
    </source>
</evidence>
<evidence type="ECO:0000313" key="2">
    <source>
        <dbReference type="EMBL" id="KIJ48077.1"/>
    </source>
</evidence>
<feature type="signal peptide" evidence="1">
    <location>
        <begin position="1"/>
        <end position="20"/>
    </location>
</feature>
<gene>
    <name evidence="2" type="ORF">M422DRAFT_248243</name>
    <name evidence="3" type="ORF">M422DRAFT_248244</name>
</gene>
<dbReference type="AlphaFoldDB" id="A0A0C9VWE1"/>
<name>A0A0C9VWE1_SPHS4</name>
<reference evidence="2 4" key="1">
    <citation type="submission" date="2014-06" db="EMBL/GenBank/DDBJ databases">
        <title>Evolutionary Origins and Diversification of the Mycorrhizal Mutualists.</title>
        <authorList>
            <consortium name="DOE Joint Genome Institute"/>
            <consortium name="Mycorrhizal Genomics Consortium"/>
            <person name="Kohler A."/>
            <person name="Kuo A."/>
            <person name="Nagy L.G."/>
            <person name="Floudas D."/>
            <person name="Copeland A."/>
            <person name="Barry K.W."/>
            <person name="Cichocki N."/>
            <person name="Veneault-Fourrey C."/>
            <person name="LaButti K."/>
            <person name="Lindquist E.A."/>
            <person name="Lipzen A."/>
            <person name="Lundell T."/>
            <person name="Morin E."/>
            <person name="Murat C."/>
            <person name="Riley R."/>
            <person name="Ohm R."/>
            <person name="Sun H."/>
            <person name="Tunlid A."/>
            <person name="Henrissat B."/>
            <person name="Grigoriev I.V."/>
            <person name="Hibbett D.S."/>
            <person name="Martin F."/>
        </authorList>
    </citation>
    <scope>NUCLEOTIDE SEQUENCE [LARGE SCALE GENOMIC DNA]</scope>
    <source>
        <strain evidence="2 4">SS14</strain>
    </source>
</reference>
<evidence type="ECO:0000256" key="1">
    <source>
        <dbReference type="SAM" id="SignalP"/>
    </source>
</evidence>